<feature type="domain" description="2-oxoacid dehydrogenase acyltransferase catalytic" evidence="10">
    <location>
        <begin position="1"/>
        <end position="48"/>
    </location>
</feature>
<comment type="cofactor">
    <cofactor evidence="1">
        <name>(R)-lipoate</name>
        <dbReference type="ChEBI" id="CHEBI:83088"/>
    </cofactor>
</comment>
<dbReference type="SUPFAM" id="SSF52777">
    <property type="entry name" value="CoA-dependent acyltransferases"/>
    <property type="match status" value="1"/>
</dbReference>
<dbReference type="GO" id="GO:0006099">
    <property type="term" value="P:tricarboxylic acid cycle"/>
    <property type="evidence" value="ECO:0007669"/>
    <property type="project" value="UniProtKB-KW"/>
</dbReference>
<comment type="similarity">
    <text evidence="3">Belongs to the 2-oxoacid dehydrogenase family.</text>
</comment>
<sequence length="52" mass="6120">MTGMRMRTAERLKESQNITAFLTSFNEIDMSQVITMREQYKEEVPDKHGVKL</sequence>
<dbReference type="Gene3D" id="3.30.559.10">
    <property type="entry name" value="Chloramphenicol acetyltransferase-like domain"/>
    <property type="match status" value="1"/>
</dbReference>
<keyword evidence="7" id="KW-0450">Lipoyl</keyword>
<dbReference type="AlphaFoldDB" id="A0A7R7VJI6"/>
<comment type="pathway">
    <text evidence="2">Amino-acid degradation; L-lysine degradation via saccharopine pathway; glutaryl-CoA from L-lysine: step 6/6.</text>
</comment>
<protein>
    <recommendedName>
        <fullName evidence="4">dihydrolipoyllysine-residue succinyltransferase</fullName>
        <ecNumber evidence="4">2.3.1.61</ecNumber>
    </recommendedName>
    <alternativeName>
        <fullName evidence="9">2-oxoglutarate dehydrogenase complex component E2</fullName>
    </alternativeName>
</protein>
<dbReference type="GeneID" id="66980230"/>
<gene>
    <name evidence="11" type="ORF">ACHE_21329S</name>
</gene>
<evidence type="ECO:0000256" key="8">
    <source>
        <dbReference type="ARBA" id="ARBA00023315"/>
    </source>
</evidence>
<name>A0A7R7VJI6_ASPCH</name>
<dbReference type="PANTHER" id="PTHR43416:SF5">
    <property type="entry name" value="DIHYDROLIPOYLLYSINE-RESIDUE SUCCINYLTRANSFERASE COMPONENT OF 2-OXOGLUTARATE DEHYDROGENASE COMPLEX, MITOCHONDRIAL"/>
    <property type="match status" value="1"/>
</dbReference>
<evidence type="ECO:0000256" key="7">
    <source>
        <dbReference type="ARBA" id="ARBA00022823"/>
    </source>
</evidence>
<evidence type="ECO:0000256" key="2">
    <source>
        <dbReference type="ARBA" id="ARBA00005145"/>
    </source>
</evidence>
<evidence type="ECO:0000256" key="1">
    <source>
        <dbReference type="ARBA" id="ARBA00001938"/>
    </source>
</evidence>
<dbReference type="Pfam" id="PF00198">
    <property type="entry name" value="2-oxoacid_dh"/>
    <property type="match status" value="1"/>
</dbReference>
<keyword evidence="6" id="KW-0808">Transferase</keyword>
<dbReference type="EC" id="2.3.1.61" evidence="4"/>
<dbReference type="InterPro" id="IPR023213">
    <property type="entry name" value="CAT-like_dom_sf"/>
</dbReference>
<accession>A0A7R7VJI6</accession>
<evidence type="ECO:0000259" key="10">
    <source>
        <dbReference type="Pfam" id="PF00198"/>
    </source>
</evidence>
<evidence type="ECO:0000256" key="6">
    <source>
        <dbReference type="ARBA" id="ARBA00022679"/>
    </source>
</evidence>
<keyword evidence="12" id="KW-1185">Reference proteome</keyword>
<dbReference type="RefSeq" id="XP_043134393.1">
    <property type="nucleotide sequence ID" value="XM_043275400.1"/>
</dbReference>
<proteinExistence type="inferred from homology"/>
<keyword evidence="8" id="KW-0012">Acyltransferase</keyword>
<dbReference type="GO" id="GO:0005739">
    <property type="term" value="C:mitochondrion"/>
    <property type="evidence" value="ECO:0007669"/>
    <property type="project" value="TreeGrafter"/>
</dbReference>
<evidence type="ECO:0000313" key="12">
    <source>
        <dbReference type="Proteomes" id="UP000637239"/>
    </source>
</evidence>
<reference evidence="11" key="2">
    <citation type="submission" date="2021-02" db="EMBL/GenBank/DDBJ databases">
        <title>Aspergillus chevalieri M1 genome sequence.</title>
        <authorList>
            <person name="Kadooka C."/>
            <person name="Mori K."/>
            <person name="Futagami T."/>
        </authorList>
    </citation>
    <scope>NUCLEOTIDE SEQUENCE</scope>
    <source>
        <strain evidence="11">M1</strain>
    </source>
</reference>
<dbReference type="GO" id="GO:0004149">
    <property type="term" value="F:dihydrolipoyllysine-residue succinyltransferase activity"/>
    <property type="evidence" value="ECO:0007669"/>
    <property type="project" value="UniProtKB-EC"/>
</dbReference>
<evidence type="ECO:0000256" key="5">
    <source>
        <dbReference type="ARBA" id="ARBA00022532"/>
    </source>
</evidence>
<keyword evidence="5" id="KW-0816">Tricarboxylic acid cycle</keyword>
<evidence type="ECO:0000256" key="9">
    <source>
        <dbReference type="ARBA" id="ARBA00032406"/>
    </source>
</evidence>
<evidence type="ECO:0000313" key="11">
    <source>
        <dbReference type="EMBL" id="BCR85871.1"/>
    </source>
</evidence>
<reference evidence="11" key="1">
    <citation type="submission" date="2021-01" db="EMBL/GenBank/DDBJ databases">
        <authorList>
            <consortium name="Aspergillus chevalieri M1 genome sequencing consortium"/>
            <person name="Kazuki M."/>
            <person name="Futagami T."/>
        </authorList>
    </citation>
    <scope>NUCLEOTIDE SEQUENCE</scope>
    <source>
        <strain evidence="11">M1</strain>
    </source>
</reference>
<organism evidence="11 12">
    <name type="scientific">Aspergillus chevalieri</name>
    <name type="common">Eurotium chevalieri</name>
    <dbReference type="NCBI Taxonomy" id="182096"/>
    <lineage>
        <taxon>Eukaryota</taxon>
        <taxon>Fungi</taxon>
        <taxon>Dikarya</taxon>
        <taxon>Ascomycota</taxon>
        <taxon>Pezizomycotina</taxon>
        <taxon>Eurotiomycetes</taxon>
        <taxon>Eurotiomycetidae</taxon>
        <taxon>Eurotiales</taxon>
        <taxon>Aspergillaceae</taxon>
        <taxon>Aspergillus</taxon>
        <taxon>Aspergillus subgen. Aspergillus</taxon>
    </lineage>
</organism>
<dbReference type="PANTHER" id="PTHR43416">
    <property type="entry name" value="DIHYDROLIPOYLLYSINE-RESIDUE SUCCINYLTRANSFERASE COMPONENT OF 2-OXOGLUTARATE DEHYDROGENASE COMPLEX, MITOCHONDRIAL-RELATED"/>
    <property type="match status" value="1"/>
</dbReference>
<dbReference type="KEGG" id="ache:ACHE_21329S"/>
<dbReference type="EMBL" id="AP024417">
    <property type="protein sequence ID" value="BCR85871.1"/>
    <property type="molecule type" value="Genomic_DNA"/>
</dbReference>
<dbReference type="Proteomes" id="UP000637239">
    <property type="component" value="Chromosome 2"/>
</dbReference>
<dbReference type="InterPro" id="IPR001078">
    <property type="entry name" value="2-oxoacid_DH_actylTfrase"/>
</dbReference>
<evidence type="ECO:0000256" key="3">
    <source>
        <dbReference type="ARBA" id="ARBA00007317"/>
    </source>
</evidence>
<evidence type="ECO:0000256" key="4">
    <source>
        <dbReference type="ARBA" id="ARBA00012945"/>
    </source>
</evidence>
<dbReference type="InterPro" id="IPR050537">
    <property type="entry name" value="2-oxoacid_dehydrogenase"/>
</dbReference>